<evidence type="ECO:0000256" key="2">
    <source>
        <dbReference type="ARBA" id="ARBA00022679"/>
    </source>
</evidence>
<dbReference type="Gene3D" id="3.40.1280.10">
    <property type="match status" value="1"/>
</dbReference>
<dbReference type="GO" id="GO:0003723">
    <property type="term" value="F:RNA binding"/>
    <property type="evidence" value="ECO:0007669"/>
    <property type="project" value="InterPro"/>
</dbReference>
<keyword evidence="2 4" id="KW-0808">Transferase</keyword>
<dbReference type="GO" id="GO:0008173">
    <property type="term" value="F:RNA methyltransferase activity"/>
    <property type="evidence" value="ECO:0007669"/>
    <property type="project" value="InterPro"/>
</dbReference>
<sequence length="280" mass="31011">MRDEFESMEVYNLESLDDQRLEVYAKLTNNQLRNRLDPARALMICESPFVVETALLSGCVPLSFLTNASHLEAVQQLIQNYCSVDDVPIFVLSDNQIEKLTGYRMTRGIICAMRRPQARPLEEILSTSKYIAVLEDLVDVNNVGAVFRSAAALNVDAVILTAKCADNLSRRVLRVSMGTVLNVPWTRLDEETTSLDLIEKLKAHSFTTCALALTDSAVPLNKDLVKGKKAALFFGSEGYGLDEKTIEACDITTIIPMSHQVDSLNVAASSAVAFWELFAR</sequence>
<gene>
    <name evidence="4" type="ordered locus">Apar_0843</name>
</gene>
<dbReference type="Proteomes" id="UP000000960">
    <property type="component" value="Chromosome"/>
</dbReference>
<dbReference type="AlphaFoldDB" id="C8W732"/>
<reference evidence="4 5" key="1">
    <citation type="journal article" date="2009" name="Stand. Genomic Sci.">
        <title>Complete genome sequence of Atopobium parvulum type strain (IPP 1246).</title>
        <authorList>
            <person name="Copeland A."/>
            <person name="Sikorski J."/>
            <person name="Lapidus A."/>
            <person name="Nolan M."/>
            <person name="Del Rio T.G."/>
            <person name="Lucas S."/>
            <person name="Chen F."/>
            <person name="Tice H."/>
            <person name="Pitluck S."/>
            <person name="Cheng J.F."/>
            <person name="Pukall R."/>
            <person name="Chertkov O."/>
            <person name="Brettin T."/>
            <person name="Han C."/>
            <person name="Detter J.C."/>
            <person name="Kuske C."/>
            <person name="Bruce D."/>
            <person name="Goodwin L."/>
            <person name="Ivanova N."/>
            <person name="Mavromatis K."/>
            <person name="Mikhailova N."/>
            <person name="Chen A."/>
            <person name="Palaniappan K."/>
            <person name="Chain P."/>
            <person name="Rohde M."/>
            <person name="Goker M."/>
            <person name="Bristow J."/>
            <person name="Eisen J.A."/>
            <person name="Markowitz V."/>
            <person name="Hugenholtz P."/>
            <person name="Kyrpides N.C."/>
            <person name="Klenk H.P."/>
            <person name="Detter J.C."/>
        </authorList>
    </citation>
    <scope>NUCLEOTIDE SEQUENCE [LARGE SCALE GENOMIC DNA]</scope>
    <source>
        <strain evidence="5">ATCC 33793 / DSM 20469 / CCUG 32760 / JCM 10300 / KCTC 3663 / VPI 0546 / 1246</strain>
    </source>
</reference>
<dbReference type="Gene3D" id="3.30.1330.30">
    <property type="match status" value="1"/>
</dbReference>
<dbReference type="Pfam" id="PF00588">
    <property type="entry name" value="SpoU_methylase"/>
    <property type="match status" value="1"/>
</dbReference>
<dbReference type="InterPro" id="IPR051259">
    <property type="entry name" value="rRNA_Methyltransferase"/>
</dbReference>
<dbReference type="GeneID" id="84806369"/>
<dbReference type="GO" id="GO:0032259">
    <property type="term" value="P:methylation"/>
    <property type="evidence" value="ECO:0007669"/>
    <property type="project" value="UniProtKB-KW"/>
</dbReference>
<dbReference type="eggNOG" id="COG0566">
    <property type="taxonomic scope" value="Bacteria"/>
</dbReference>
<dbReference type="GO" id="GO:0006396">
    <property type="term" value="P:RNA processing"/>
    <property type="evidence" value="ECO:0007669"/>
    <property type="project" value="InterPro"/>
</dbReference>
<evidence type="ECO:0000256" key="1">
    <source>
        <dbReference type="ARBA" id="ARBA00022603"/>
    </source>
</evidence>
<dbReference type="PANTHER" id="PTHR43191:SF12">
    <property type="entry name" value="RRNA METHYLASE"/>
    <property type="match status" value="1"/>
</dbReference>
<dbReference type="InterPro" id="IPR029026">
    <property type="entry name" value="tRNA_m1G_MTases_N"/>
</dbReference>
<proteinExistence type="predicted"/>
<evidence type="ECO:0000259" key="3">
    <source>
        <dbReference type="Pfam" id="PF00588"/>
    </source>
</evidence>
<evidence type="ECO:0000313" key="4">
    <source>
        <dbReference type="EMBL" id="ACV51272.1"/>
    </source>
</evidence>
<dbReference type="STRING" id="521095.Apar_0843"/>
<dbReference type="SUPFAM" id="SSF75217">
    <property type="entry name" value="alpha/beta knot"/>
    <property type="match status" value="1"/>
</dbReference>
<dbReference type="InterPro" id="IPR029064">
    <property type="entry name" value="Ribosomal_eL30-like_sf"/>
</dbReference>
<protein>
    <submittedName>
        <fullName evidence="4">tRNA/rRNA methyltransferase (SpoU)</fullName>
    </submittedName>
</protein>
<dbReference type="HOGENOM" id="CLU_021322_3_3_11"/>
<dbReference type="RefSeq" id="WP_012808929.1">
    <property type="nucleotide sequence ID" value="NC_013203.1"/>
</dbReference>
<feature type="domain" description="tRNA/rRNA methyltransferase SpoU type" evidence="3">
    <location>
        <begin position="131"/>
        <end position="274"/>
    </location>
</feature>
<organism evidence="4 5">
    <name type="scientific">Lancefieldella parvula (strain ATCC 33793 / DSM 20469 / CCUG 32760 / JCM 10300 / KCTC 3663 / VPI 0546 / 1246)</name>
    <name type="common">Atopobium parvulum</name>
    <dbReference type="NCBI Taxonomy" id="521095"/>
    <lineage>
        <taxon>Bacteria</taxon>
        <taxon>Bacillati</taxon>
        <taxon>Actinomycetota</taxon>
        <taxon>Coriobacteriia</taxon>
        <taxon>Coriobacteriales</taxon>
        <taxon>Atopobiaceae</taxon>
        <taxon>Lancefieldella</taxon>
    </lineage>
</organism>
<dbReference type="SUPFAM" id="SSF55315">
    <property type="entry name" value="L30e-like"/>
    <property type="match status" value="1"/>
</dbReference>
<dbReference type="InterPro" id="IPR029028">
    <property type="entry name" value="Alpha/beta_knot_MTases"/>
</dbReference>
<dbReference type="KEGG" id="apv:Apar_0843"/>
<accession>C8W732</accession>
<evidence type="ECO:0000313" key="5">
    <source>
        <dbReference type="Proteomes" id="UP000000960"/>
    </source>
</evidence>
<dbReference type="PANTHER" id="PTHR43191">
    <property type="entry name" value="RRNA METHYLTRANSFERASE 3"/>
    <property type="match status" value="1"/>
</dbReference>
<dbReference type="EMBL" id="CP001721">
    <property type="protein sequence ID" value="ACV51272.1"/>
    <property type="molecule type" value="Genomic_DNA"/>
</dbReference>
<keyword evidence="5" id="KW-1185">Reference proteome</keyword>
<dbReference type="InterPro" id="IPR001537">
    <property type="entry name" value="SpoU_MeTrfase"/>
</dbReference>
<keyword evidence="1 4" id="KW-0489">Methyltransferase</keyword>
<dbReference type="CDD" id="cd18095">
    <property type="entry name" value="SpoU-like_rRNA-MTase"/>
    <property type="match status" value="1"/>
</dbReference>
<name>C8W732_LANP1</name>